<keyword evidence="3" id="KW-0597">Phosphoprotein</keyword>
<accession>A0A8C3GND0</accession>
<keyword evidence="8" id="KW-1185">Reference proteome</keyword>
<proteinExistence type="inferred from homology"/>
<dbReference type="GO" id="GO:0032783">
    <property type="term" value="C:super elongation complex"/>
    <property type="evidence" value="ECO:0007669"/>
    <property type="project" value="TreeGrafter"/>
</dbReference>
<evidence type="ECO:0000256" key="1">
    <source>
        <dbReference type="ARBA" id="ARBA00004123"/>
    </source>
</evidence>
<feature type="region of interest" description="Disordered" evidence="5">
    <location>
        <begin position="103"/>
        <end position="206"/>
    </location>
</feature>
<feature type="compositionally biased region" description="Low complexity" evidence="5">
    <location>
        <begin position="425"/>
        <end position="447"/>
    </location>
</feature>
<dbReference type="Pfam" id="PF05110">
    <property type="entry name" value="AF-4"/>
    <property type="match status" value="2"/>
</dbReference>
<evidence type="ECO:0000256" key="4">
    <source>
        <dbReference type="ARBA" id="ARBA00023242"/>
    </source>
</evidence>
<feature type="compositionally biased region" description="Basic and acidic residues" evidence="5">
    <location>
        <begin position="745"/>
        <end position="771"/>
    </location>
</feature>
<feature type="compositionally biased region" description="Basic and acidic residues" evidence="5">
    <location>
        <begin position="105"/>
        <end position="116"/>
    </location>
</feature>
<feature type="compositionally biased region" description="Pro residues" evidence="5">
    <location>
        <begin position="131"/>
        <end position="142"/>
    </location>
</feature>
<feature type="compositionally biased region" description="Polar residues" evidence="5">
    <location>
        <begin position="824"/>
        <end position="834"/>
    </location>
</feature>
<reference evidence="7" key="2">
    <citation type="submission" date="2025-08" db="UniProtKB">
        <authorList>
            <consortium name="Ensembl"/>
        </authorList>
    </citation>
    <scope>IDENTIFICATION</scope>
</reference>
<reference evidence="7" key="1">
    <citation type="submission" date="2018-09" db="EMBL/GenBank/DDBJ databases">
        <title>Common duck and Muscovy duck high density SNP chip.</title>
        <authorList>
            <person name="Vignal A."/>
            <person name="Thebault N."/>
            <person name="Warren W.C."/>
        </authorList>
    </citation>
    <scope>NUCLEOTIDE SEQUENCE [LARGE SCALE GENOMIC DNA]</scope>
</reference>
<feature type="compositionally biased region" description="Polar residues" evidence="5">
    <location>
        <begin position="234"/>
        <end position="257"/>
    </location>
</feature>
<dbReference type="AlphaFoldDB" id="A0A8C3GND0"/>
<feature type="compositionally biased region" description="Basic and acidic residues" evidence="5">
    <location>
        <begin position="497"/>
        <end position="513"/>
    </location>
</feature>
<evidence type="ECO:0000256" key="2">
    <source>
        <dbReference type="ARBA" id="ARBA00007354"/>
    </source>
</evidence>
<evidence type="ECO:0000256" key="5">
    <source>
        <dbReference type="SAM" id="MobiDB-lite"/>
    </source>
</evidence>
<sequence>MEICHQAASSSRFAQSQEYPCDRNLLRIRERERRNQEALQERDKFSENAPLFAEPYKTNKEDELSSRIQNMLGNYEEVKELISARCHQNLIGIPKSIAPLIPQGKPDRPFFPEKTSHAPSAFHHASRHPHMGPPVVAPPPPSHSVHYPKAQSRAEPASGLHTKSHSLSSGRSQGQEHGHGGQEGHTGSRHKRTERRAVGEGRATELQASLLQLSPLLSPLSTPVTPLSPLHSSQHVNSRSQNSSKSHGPTYTQTKSPQDLVAGSQENENRDSSAVNLAGTTQPSSQTFPPPLPSKTSAMQQKPTAYVRPMDGQDQAPVESPELKPLPEEYHTEPYEKISDLKANAKAKLSKLKIPAEPIEQKYPNPLFSISFQEMTHSWPPPLTAIHTPSTAEPSKFPFPAKVKQPLFARPFDILRQLSSFALQSQPESVASAHSSSPESGSTSDSDSSSDSETESSSSDSEANDPDPPRPDPPTSNKWQLDNWLTKVNPPAVPAESPRETAHTDGREEDKEPGQQIDSDSSHEHAEPREPHHKSSARAARASQDAHLPTKRNCQKSPACAEEPSQRQTVGIKRPSKPPVHEGPKGGLKVESEPGPYEVRDQSSRDKPKVKTKGRPKSSDRKELKPSLQEPPEGRKHKSSHQASTKALLDAKPPRDVVLGSTQEHLALSPIPQGQGTTPTRTSGHRPAAVLREDFRKEKLPLSVREKKLLSPVRDVHVPRSLMVKIDLPLLSRVPQLPGKGGHQKRAEAKEFPGARGQDVERKATDTPDKSFKKRKVRGGGEGGFTLYSCQLQNSFPISRAPKASFETQKKDLLLPPPLPPMSPTHSAPKSTKMAQKRPRSENGQLPATENNTARDSSSHKDPLSAKHKKVERKHSEQVKGNKGSAGDVTNPFPVPSLPNGTSKPRRPQVKFEKQHSMEYHIEEAKRLKHKADAMTDKTGKAFQYLDAALSFIEYGIAMESDASAPKSAYSIFADTIDLIKFIMTLKPFMDTSASSHEKIFAVLCMRCQSLLHMAMFRYKKDTAIKYSRILNDHFKSSSRVTQAPSPCVARSTGMPSPLSPMPSPAGSVSSQPGSNASNCGGNSISSSVTIPYNIPSITSSYVNITSYILYAYDIWEQADALARKNKEFFAELSAAVCPLALNSSMTELVHYSRQGLQWLRLETNTP</sequence>
<organism evidence="7 8">
    <name type="scientific">Cairina moschata</name>
    <name type="common">Muscovy duck</name>
    <dbReference type="NCBI Taxonomy" id="8855"/>
    <lineage>
        <taxon>Eukaryota</taxon>
        <taxon>Metazoa</taxon>
        <taxon>Chordata</taxon>
        <taxon>Craniata</taxon>
        <taxon>Vertebrata</taxon>
        <taxon>Euteleostomi</taxon>
        <taxon>Archelosauria</taxon>
        <taxon>Archosauria</taxon>
        <taxon>Dinosauria</taxon>
        <taxon>Saurischia</taxon>
        <taxon>Theropoda</taxon>
        <taxon>Coelurosauria</taxon>
        <taxon>Aves</taxon>
        <taxon>Neognathae</taxon>
        <taxon>Galloanserae</taxon>
        <taxon>Anseriformes</taxon>
        <taxon>Anatidae</taxon>
        <taxon>Anatinae</taxon>
        <taxon>Cairina</taxon>
    </lineage>
</organism>
<dbReference type="Proteomes" id="UP000694556">
    <property type="component" value="Chromosome 4"/>
</dbReference>
<reference evidence="7" key="3">
    <citation type="submission" date="2025-09" db="UniProtKB">
        <authorList>
            <consortium name="Ensembl"/>
        </authorList>
    </citation>
    <scope>IDENTIFICATION</scope>
</reference>
<protein>
    <submittedName>
        <fullName evidence="7">AF4/FMR2 family member 1</fullName>
    </submittedName>
</protein>
<evidence type="ECO:0000313" key="8">
    <source>
        <dbReference type="Proteomes" id="UP000694556"/>
    </source>
</evidence>
<evidence type="ECO:0000259" key="6">
    <source>
        <dbReference type="Pfam" id="PF18876"/>
    </source>
</evidence>
<feature type="compositionally biased region" description="Basic and acidic residues" evidence="5">
    <location>
        <begin position="520"/>
        <end position="530"/>
    </location>
</feature>
<dbReference type="Pfam" id="PF18876">
    <property type="entry name" value="AFF4_CHD"/>
    <property type="match status" value="1"/>
</dbReference>
<evidence type="ECO:0000256" key="3">
    <source>
        <dbReference type="ARBA" id="ARBA00022553"/>
    </source>
</evidence>
<dbReference type="GO" id="GO:0010468">
    <property type="term" value="P:regulation of gene expression"/>
    <property type="evidence" value="ECO:0007669"/>
    <property type="project" value="InterPro"/>
</dbReference>
<feature type="compositionally biased region" description="Polar residues" evidence="5">
    <location>
        <begin position="672"/>
        <end position="682"/>
    </location>
</feature>
<feature type="region of interest" description="Disordered" evidence="5">
    <location>
        <begin position="737"/>
        <end position="780"/>
    </location>
</feature>
<feature type="compositionally biased region" description="Polar residues" evidence="5">
    <location>
        <begin position="1069"/>
        <end position="1079"/>
    </location>
</feature>
<keyword evidence="4" id="KW-0539">Nucleus</keyword>
<feature type="region of interest" description="Disordered" evidence="5">
    <location>
        <begin position="812"/>
        <end position="911"/>
    </location>
</feature>
<dbReference type="InterPro" id="IPR043640">
    <property type="entry name" value="AF4/FMR2_CHD"/>
</dbReference>
<name>A0A8C3GND0_CAIMO</name>
<dbReference type="InterPro" id="IPR007797">
    <property type="entry name" value="AF4/FMR2"/>
</dbReference>
<comment type="subcellular location">
    <subcellularLocation>
        <location evidence="1">Nucleus</location>
    </subcellularLocation>
</comment>
<dbReference type="Gene3D" id="6.10.250.2670">
    <property type="match status" value="1"/>
</dbReference>
<dbReference type="PANTHER" id="PTHR10528">
    <property type="entry name" value="AF4/FMR2 FAMILY MEMBER"/>
    <property type="match status" value="1"/>
</dbReference>
<feature type="region of interest" description="Disordered" evidence="5">
    <location>
        <begin position="1044"/>
        <end position="1079"/>
    </location>
</feature>
<feature type="domain" description="AF4/FMR2 C-terminal homology" evidence="6">
    <location>
        <begin position="902"/>
        <end position="1166"/>
    </location>
</feature>
<feature type="region of interest" description="Disordered" evidence="5">
    <location>
        <begin position="424"/>
        <end position="694"/>
    </location>
</feature>
<feature type="region of interest" description="Disordered" evidence="5">
    <location>
        <begin position="218"/>
        <end position="328"/>
    </location>
</feature>
<dbReference type="Pfam" id="PF18875">
    <property type="entry name" value="AF4_int"/>
    <property type="match status" value="1"/>
</dbReference>
<feature type="compositionally biased region" description="Basic and acidic residues" evidence="5">
    <location>
        <begin position="579"/>
        <end position="609"/>
    </location>
</feature>
<evidence type="ECO:0000313" key="7">
    <source>
        <dbReference type="Ensembl" id="ENSCMMP00000022345.1"/>
    </source>
</evidence>
<dbReference type="PANTHER" id="PTHR10528:SF6">
    <property type="entry name" value="AF4_FMR2 FAMILY MEMBER 1"/>
    <property type="match status" value="1"/>
</dbReference>
<dbReference type="InterPro" id="IPR043639">
    <property type="entry name" value="AF4_int"/>
</dbReference>
<dbReference type="Ensembl" id="ENSCMMT00000024483.1">
    <property type="protein sequence ID" value="ENSCMMP00000022345.1"/>
    <property type="gene ID" value="ENSCMMG00000013828.1"/>
</dbReference>
<feature type="compositionally biased region" description="Low complexity" evidence="5">
    <location>
        <begin position="218"/>
        <end position="233"/>
    </location>
</feature>
<comment type="similarity">
    <text evidence="2">Belongs to the AF4 family.</text>
</comment>
<feature type="compositionally biased region" description="Polar residues" evidence="5">
    <location>
        <begin position="842"/>
        <end position="856"/>
    </location>
</feature>